<keyword evidence="1" id="KW-0862">Zinc</keyword>
<keyword evidence="1" id="KW-0863">Zinc-finger</keyword>
<feature type="region of interest" description="Disordered" evidence="2">
    <location>
        <begin position="278"/>
        <end position="299"/>
    </location>
</feature>
<keyword evidence="1" id="KW-0479">Metal-binding</keyword>
<dbReference type="SMART" id="SM00355">
    <property type="entry name" value="ZnF_C2H2"/>
    <property type="match status" value="1"/>
</dbReference>
<evidence type="ECO:0000313" key="5">
    <source>
        <dbReference type="Proteomes" id="UP000799324"/>
    </source>
</evidence>
<dbReference type="Proteomes" id="UP000799324">
    <property type="component" value="Unassembled WGS sequence"/>
</dbReference>
<evidence type="ECO:0000256" key="2">
    <source>
        <dbReference type="SAM" id="MobiDB-lite"/>
    </source>
</evidence>
<feature type="compositionally biased region" description="Polar residues" evidence="2">
    <location>
        <begin position="51"/>
        <end position="75"/>
    </location>
</feature>
<feature type="compositionally biased region" description="Basic and acidic residues" evidence="2">
    <location>
        <begin position="41"/>
        <end position="50"/>
    </location>
</feature>
<dbReference type="PROSITE" id="PS50157">
    <property type="entry name" value="ZINC_FINGER_C2H2_2"/>
    <property type="match status" value="1"/>
</dbReference>
<gene>
    <name evidence="4" type="ORF">K491DRAFT_10679</name>
</gene>
<reference evidence="4" key="1">
    <citation type="journal article" date="2020" name="Stud. Mycol.">
        <title>101 Dothideomycetes genomes: a test case for predicting lifestyles and emergence of pathogens.</title>
        <authorList>
            <person name="Haridas S."/>
            <person name="Albert R."/>
            <person name="Binder M."/>
            <person name="Bloem J."/>
            <person name="Labutti K."/>
            <person name="Salamov A."/>
            <person name="Andreopoulos B."/>
            <person name="Baker S."/>
            <person name="Barry K."/>
            <person name="Bills G."/>
            <person name="Bluhm B."/>
            <person name="Cannon C."/>
            <person name="Castanera R."/>
            <person name="Culley D."/>
            <person name="Daum C."/>
            <person name="Ezra D."/>
            <person name="Gonzalez J."/>
            <person name="Henrissat B."/>
            <person name="Kuo A."/>
            <person name="Liang C."/>
            <person name="Lipzen A."/>
            <person name="Lutzoni F."/>
            <person name="Magnuson J."/>
            <person name="Mondo S."/>
            <person name="Nolan M."/>
            <person name="Ohm R."/>
            <person name="Pangilinan J."/>
            <person name="Park H.-J."/>
            <person name="Ramirez L."/>
            <person name="Alfaro M."/>
            <person name="Sun H."/>
            <person name="Tritt A."/>
            <person name="Yoshinaga Y."/>
            <person name="Zwiers L.-H."/>
            <person name="Turgeon B."/>
            <person name="Goodwin S."/>
            <person name="Spatafora J."/>
            <person name="Crous P."/>
            <person name="Grigoriev I."/>
        </authorList>
    </citation>
    <scope>NUCLEOTIDE SEQUENCE</scope>
    <source>
        <strain evidence="4">CBS 122681</strain>
    </source>
</reference>
<evidence type="ECO:0000256" key="1">
    <source>
        <dbReference type="PROSITE-ProRule" id="PRU00042"/>
    </source>
</evidence>
<feature type="domain" description="C2H2-type" evidence="3">
    <location>
        <begin position="254"/>
        <end position="284"/>
    </location>
</feature>
<dbReference type="GO" id="GO:0008270">
    <property type="term" value="F:zinc ion binding"/>
    <property type="evidence" value="ECO:0007669"/>
    <property type="project" value="UniProtKB-KW"/>
</dbReference>
<dbReference type="InterPro" id="IPR013087">
    <property type="entry name" value="Znf_C2H2_type"/>
</dbReference>
<dbReference type="EMBL" id="MU004288">
    <property type="protein sequence ID" value="KAF2662991.1"/>
    <property type="molecule type" value="Genomic_DNA"/>
</dbReference>
<dbReference type="Gene3D" id="3.30.160.60">
    <property type="entry name" value="Classic Zinc Finger"/>
    <property type="match status" value="1"/>
</dbReference>
<protein>
    <recommendedName>
        <fullName evidence="3">C2H2-type domain-containing protein</fullName>
    </recommendedName>
</protein>
<evidence type="ECO:0000259" key="3">
    <source>
        <dbReference type="PROSITE" id="PS50157"/>
    </source>
</evidence>
<sequence>MQAIDECLGVNLKYPLSSASLTPNSYLLGYPFSHLLRRRPYKSESEDREPGTTSLPTDMASTPHNQGNAQSSSDTQGHRYEVAPLDDDNDGTLSTSYLQQNPYHIGNAQGTARIPVGYVPEYGCPEETPNYPAGTMWPGPQNVNDPQFQGYTGSGLHDQSRYNDRTGHGGRQYGLEDPVTYASIQATSATTHYNLQSSRGAVPSSSPVAQDAQLQEFVQCDHCKTILNGQHSRGNLTRHQKSKKCRTSSQSRIFPCNEPGCDKFYHRSDALLNHRRKIHGAPGPLRRNPSMENQEVVFS</sequence>
<dbReference type="OrthoDB" id="6365676at2759"/>
<keyword evidence="5" id="KW-1185">Reference proteome</keyword>
<organism evidence="4 5">
    <name type="scientific">Lophiostoma macrostomum CBS 122681</name>
    <dbReference type="NCBI Taxonomy" id="1314788"/>
    <lineage>
        <taxon>Eukaryota</taxon>
        <taxon>Fungi</taxon>
        <taxon>Dikarya</taxon>
        <taxon>Ascomycota</taxon>
        <taxon>Pezizomycotina</taxon>
        <taxon>Dothideomycetes</taxon>
        <taxon>Pleosporomycetidae</taxon>
        <taxon>Pleosporales</taxon>
        <taxon>Lophiostomataceae</taxon>
        <taxon>Lophiostoma</taxon>
    </lineage>
</organism>
<accession>A0A6A6TUJ1</accession>
<dbReference type="AlphaFoldDB" id="A0A6A6TUJ1"/>
<evidence type="ECO:0000313" key="4">
    <source>
        <dbReference type="EMBL" id="KAF2662991.1"/>
    </source>
</evidence>
<feature type="region of interest" description="Disordered" evidence="2">
    <location>
        <begin position="40"/>
        <end position="90"/>
    </location>
</feature>
<dbReference type="PROSITE" id="PS00028">
    <property type="entry name" value="ZINC_FINGER_C2H2_1"/>
    <property type="match status" value="1"/>
</dbReference>
<name>A0A6A6TUJ1_9PLEO</name>
<proteinExistence type="predicted"/>